<dbReference type="SUPFAM" id="SSF55729">
    <property type="entry name" value="Acyl-CoA N-acyltransferases (Nat)"/>
    <property type="match status" value="1"/>
</dbReference>
<gene>
    <name evidence="1" type="ORF">P171DRAFT_434045</name>
</gene>
<organism evidence="1 2">
    <name type="scientific">Karstenula rhodostoma CBS 690.94</name>
    <dbReference type="NCBI Taxonomy" id="1392251"/>
    <lineage>
        <taxon>Eukaryota</taxon>
        <taxon>Fungi</taxon>
        <taxon>Dikarya</taxon>
        <taxon>Ascomycota</taxon>
        <taxon>Pezizomycotina</taxon>
        <taxon>Dothideomycetes</taxon>
        <taxon>Pleosporomycetidae</taxon>
        <taxon>Pleosporales</taxon>
        <taxon>Massarineae</taxon>
        <taxon>Didymosphaeriaceae</taxon>
        <taxon>Karstenula</taxon>
    </lineage>
</organism>
<reference evidence="1" key="1">
    <citation type="journal article" date="2020" name="Stud. Mycol.">
        <title>101 Dothideomycetes genomes: a test case for predicting lifestyles and emergence of pathogens.</title>
        <authorList>
            <person name="Haridas S."/>
            <person name="Albert R."/>
            <person name="Binder M."/>
            <person name="Bloem J."/>
            <person name="Labutti K."/>
            <person name="Salamov A."/>
            <person name="Andreopoulos B."/>
            <person name="Baker S."/>
            <person name="Barry K."/>
            <person name="Bills G."/>
            <person name="Bluhm B."/>
            <person name="Cannon C."/>
            <person name="Castanera R."/>
            <person name="Culley D."/>
            <person name="Daum C."/>
            <person name="Ezra D."/>
            <person name="Gonzalez J."/>
            <person name="Henrissat B."/>
            <person name="Kuo A."/>
            <person name="Liang C."/>
            <person name="Lipzen A."/>
            <person name="Lutzoni F."/>
            <person name="Magnuson J."/>
            <person name="Mondo S."/>
            <person name="Nolan M."/>
            <person name="Ohm R."/>
            <person name="Pangilinan J."/>
            <person name="Park H.-J."/>
            <person name="Ramirez L."/>
            <person name="Alfaro M."/>
            <person name="Sun H."/>
            <person name="Tritt A."/>
            <person name="Yoshinaga Y."/>
            <person name="Zwiers L.-H."/>
            <person name="Turgeon B."/>
            <person name="Goodwin S."/>
            <person name="Spatafora J."/>
            <person name="Crous P."/>
            <person name="Grigoriev I."/>
        </authorList>
    </citation>
    <scope>NUCLEOTIDE SEQUENCE</scope>
    <source>
        <strain evidence="1">CBS 690.94</strain>
    </source>
</reference>
<proteinExistence type="predicted"/>
<evidence type="ECO:0000313" key="1">
    <source>
        <dbReference type="EMBL" id="KAF2442570.1"/>
    </source>
</evidence>
<sequence length="163" mass="18728">MDPKKLPVPAGWQAPAPLQYKHLTATILNEEDVQEDLAAVNSSRELIRRTRGGSWPAAELTEKDNLRDLQWHAREARDGGSFAYAIRNTEGEYVGCFYLYPFGMKTKWTEELSRYDVDANWWVTADAYSRGDYEVLYHGLKGWMEKELAAVGRPWWSNAEIPT</sequence>
<dbReference type="Proteomes" id="UP000799764">
    <property type="component" value="Unassembled WGS sequence"/>
</dbReference>
<name>A0A9P4PCN1_9PLEO</name>
<comment type="caution">
    <text evidence="1">The sequence shown here is derived from an EMBL/GenBank/DDBJ whole genome shotgun (WGS) entry which is preliminary data.</text>
</comment>
<evidence type="ECO:0000313" key="2">
    <source>
        <dbReference type="Proteomes" id="UP000799764"/>
    </source>
</evidence>
<protein>
    <submittedName>
        <fullName evidence="1">Uncharacterized protein</fullName>
    </submittedName>
</protein>
<accession>A0A9P4PCN1</accession>
<dbReference type="EMBL" id="MU001504">
    <property type="protein sequence ID" value="KAF2442570.1"/>
    <property type="molecule type" value="Genomic_DNA"/>
</dbReference>
<dbReference type="Gene3D" id="3.40.630.30">
    <property type="match status" value="1"/>
</dbReference>
<dbReference type="AlphaFoldDB" id="A0A9P4PCN1"/>
<keyword evidence="2" id="KW-1185">Reference proteome</keyword>
<dbReference type="OrthoDB" id="3713693at2759"/>
<dbReference type="InterPro" id="IPR016181">
    <property type="entry name" value="Acyl_CoA_acyltransferase"/>
</dbReference>